<dbReference type="Gene3D" id="3.40.30.10">
    <property type="entry name" value="Glutaredoxin"/>
    <property type="match status" value="1"/>
</dbReference>
<accession>A0A8K0E167</accession>
<comment type="caution">
    <text evidence="2">The sequence shown here is derived from an EMBL/GenBank/DDBJ whole genome shotgun (WGS) entry which is preliminary data.</text>
</comment>
<keyword evidence="3" id="KW-1185">Reference proteome</keyword>
<sequence length="285" mass="31040">MCSVLQIICFHVGQVPYRLTALKSQLSSDSPDMEAILPNRTFSIPNARSAPPTSPVRRRTRPRRISAEIEEIRVCTNRTCRRQGSFQTLETLTGIAPANVSVKSCGCLGRCGTGPNLVALPEGVTVSHCGTPARAAEVLVGLCGGGVWNSNDAEKSLEALAMRKKAEKEMEIGNFSKAELLLSQAIELKPIGGIYIMYKDRSIARLALGRFSDSLGDAKEALSQNSRYPEAYICQGDAFFAMDQLDLAEKSYLRALDIDPSIRRSKSFKAKVATLQEKLAAVNMP</sequence>
<dbReference type="OrthoDB" id="2423701at2759"/>
<dbReference type="AlphaFoldDB" id="A0A8K0E167"/>
<dbReference type="InterPro" id="IPR036249">
    <property type="entry name" value="Thioredoxin-like_sf"/>
</dbReference>
<dbReference type="SUPFAM" id="SSF52833">
    <property type="entry name" value="Thioredoxin-like"/>
    <property type="match status" value="1"/>
</dbReference>
<dbReference type="PANTHER" id="PTHR47682">
    <property type="entry name" value="TETRATRICOPEPTIDE REPEAT (TPR)-CONTAINING PROTEIN"/>
    <property type="match status" value="1"/>
</dbReference>
<dbReference type="PROSITE" id="PS50005">
    <property type="entry name" value="TPR"/>
    <property type="match status" value="1"/>
</dbReference>
<dbReference type="SUPFAM" id="SSF48452">
    <property type="entry name" value="TPR-like"/>
    <property type="match status" value="1"/>
</dbReference>
<name>A0A8K0E167_9ROSA</name>
<dbReference type="InterPro" id="IPR019734">
    <property type="entry name" value="TPR_rpt"/>
</dbReference>
<dbReference type="PANTHER" id="PTHR47682:SF1">
    <property type="entry name" value="TETRATRICOPEPTIDE REPEAT (TPR)-CONTAINING PROTEIN"/>
    <property type="match status" value="1"/>
</dbReference>
<keyword evidence="1" id="KW-0802">TPR repeat</keyword>
<dbReference type="Pfam" id="PF13181">
    <property type="entry name" value="TPR_8"/>
    <property type="match status" value="1"/>
</dbReference>
<evidence type="ECO:0000313" key="3">
    <source>
        <dbReference type="Proteomes" id="UP000796880"/>
    </source>
</evidence>
<organism evidence="2 3">
    <name type="scientific">Rhamnella rubrinervis</name>
    <dbReference type="NCBI Taxonomy" id="2594499"/>
    <lineage>
        <taxon>Eukaryota</taxon>
        <taxon>Viridiplantae</taxon>
        <taxon>Streptophyta</taxon>
        <taxon>Embryophyta</taxon>
        <taxon>Tracheophyta</taxon>
        <taxon>Spermatophyta</taxon>
        <taxon>Magnoliopsida</taxon>
        <taxon>eudicotyledons</taxon>
        <taxon>Gunneridae</taxon>
        <taxon>Pentapetalae</taxon>
        <taxon>rosids</taxon>
        <taxon>fabids</taxon>
        <taxon>Rosales</taxon>
        <taxon>Rhamnaceae</taxon>
        <taxon>rhamnoid group</taxon>
        <taxon>Rhamneae</taxon>
        <taxon>Rhamnella</taxon>
    </lineage>
</organism>
<reference evidence="2" key="1">
    <citation type="submission" date="2020-03" db="EMBL/GenBank/DDBJ databases">
        <title>A high-quality chromosome-level genome assembly of a woody plant with both climbing and erect habits, Rhamnella rubrinervis.</title>
        <authorList>
            <person name="Lu Z."/>
            <person name="Yang Y."/>
            <person name="Zhu X."/>
            <person name="Sun Y."/>
        </authorList>
    </citation>
    <scope>NUCLEOTIDE SEQUENCE</scope>
    <source>
        <strain evidence="2">BYM</strain>
        <tissue evidence="2">Leaf</tissue>
    </source>
</reference>
<proteinExistence type="predicted"/>
<dbReference type="Gene3D" id="1.25.40.10">
    <property type="entry name" value="Tetratricopeptide repeat domain"/>
    <property type="match status" value="1"/>
</dbReference>
<dbReference type="EMBL" id="VOIH02000009">
    <property type="protein sequence ID" value="KAF3438391.1"/>
    <property type="molecule type" value="Genomic_DNA"/>
</dbReference>
<feature type="repeat" description="TPR" evidence="1">
    <location>
        <begin position="229"/>
        <end position="262"/>
    </location>
</feature>
<dbReference type="Proteomes" id="UP000796880">
    <property type="component" value="Unassembled WGS sequence"/>
</dbReference>
<gene>
    <name evidence="2" type="ORF">FNV43_RR21153</name>
</gene>
<dbReference type="InterPro" id="IPR011990">
    <property type="entry name" value="TPR-like_helical_dom_sf"/>
</dbReference>
<evidence type="ECO:0000256" key="1">
    <source>
        <dbReference type="PROSITE-ProRule" id="PRU00339"/>
    </source>
</evidence>
<protein>
    <submittedName>
        <fullName evidence="2">Uncharacterized protein</fullName>
    </submittedName>
</protein>
<dbReference type="SMART" id="SM00028">
    <property type="entry name" value="TPR"/>
    <property type="match status" value="3"/>
</dbReference>
<dbReference type="CDD" id="cd02980">
    <property type="entry name" value="TRX_Fd_family"/>
    <property type="match status" value="1"/>
</dbReference>
<evidence type="ECO:0000313" key="2">
    <source>
        <dbReference type="EMBL" id="KAF3438391.1"/>
    </source>
</evidence>